<reference evidence="1" key="2">
    <citation type="journal article" date="2022" name="New Phytol.">
        <title>Evolutionary transition to the ectomycorrhizal habit in the genomes of a hyperdiverse lineage of mushroom-forming fungi.</title>
        <authorList>
            <person name="Looney B."/>
            <person name="Miyauchi S."/>
            <person name="Morin E."/>
            <person name="Drula E."/>
            <person name="Courty P.E."/>
            <person name="Kohler A."/>
            <person name="Kuo A."/>
            <person name="LaButti K."/>
            <person name="Pangilinan J."/>
            <person name="Lipzen A."/>
            <person name="Riley R."/>
            <person name="Andreopoulos W."/>
            <person name="He G."/>
            <person name="Johnson J."/>
            <person name="Nolan M."/>
            <person name="Tritt A."/>
            <person name="Barry K.W."/>
            <person name="Grigoriev I.V."/>
            <person name="Nagy L.G."/>
            <person name="Hibbett D."/>
            <person name="Henrissat B."/>
            <person name="Matheny P.B."/>
            <person name="Labbe J."/>
            <person name="Martin F.M."/>
        </authorList>
    </citation>
    <scope>NUCLEOTIDE SEQUENCE</scope>
    <source>
        <strain evidence="1">FP105234-sp</strain>
    </source>
</reference>
<name>A0ACB8RI83_9AGAM</name>
<dbReference type="EMBL" id="MU276011">
    <property type="protein sequence ID" value="KAI0043607.1"/>
    <property type="molecule type" value="Genomic_DNA"/>
</dbReference>
<sequence>MPQLQLGLALFTVLTTSLYFVLRYLNRWRSPYPPGPKPLPLIGNLLDLPKSHSWLTYTSWAKTYGDVISIQVAGQRLVILSSATAARDLCEKPTYSDRPTIPIFDTELMDWNWMTQLTSYGDDLQAQRRVLHGGMKASAVVQHRPMFEAKIQEFLSRLADSPNEFVEHLERLQGSILMSLTYGYEVQPHNDKLFDVVQATGRLAVKVTFPGALLVNELPALQRLPTWFPGTGFRKIGQKGRELGKAMRDNPLAFVKECMAKGIAHPSIARDGFEAMDNSEAFVKPGAVTEEALRNACGSLYLAGFDTMVAALHTLFLALTMNPIAQRKAQAEVDAVTGRMRLPNFHDQPHLPYVEAFCKELIRWHLPAPLLFPHKVQQDDTYKGYLIPKGCIVMINGWQAAAITHDPEMYPEPDMFNPERFLTVEPARKIDADVAVGAVFGIGRRQCPGRHVADAILFMTVASVLATFDVGKAKNERGEEIPLSGAYTGDSARHVLLKLFETILT</sequence>
<reference evidence="1" key="1">
    <citation type="submission" date="2021-02" db="EMBL/GenBank/DDBJ databases">
        <authorList>
            <consortium name="DOE Joint Genome Institute"/>
            <person name="Ahrendt S."/>
            <person name="Looney B.P."/>
            <person name="Miyauchi S."/>
            <person name="Morin E."/>
            <person name="Drula E."/>
            <person name="Courty P.E."/>
            <person name="Chicoki N."/>
            <person name="Fauchery L."/>
            <person name="Kohler A."/>
            <person name="Kuo A."/>
            <person name="Labutti K."/>
            <person name="Pangilinan J."/>
            <person name="Lipzen A."/>
            <person name="Riley R."/>
            <person name="Andreopoulos W."/>
            <person name="He G."/>
            <person name="Johnson J."/>
            <person name="Barry K.W."/>
            <person name="Grigoriev I.V."/>
            <person name="Nagy L."/>
            <person name="Hibbett D."/>
            <person name="Henrissat B."/>
            <person name="Matheny P.B."/>
            <person name="Labbe J."/>
            <person name="Martin F."/>
        </authorList>
    </citation>
    <scope>NUCLEOTIDE SEQUENCE</scope>
    <source>
        <strain evidence="1">FP105234-sp</strain>
    </source>
</reference>
<comment type="caution">
    <text evidence="1">The sequence shown here is derived from an EMBL/GenBank/DDBJ whole genome shotgun (WGS) entry which is preliminary data.</text>
</comment>
<evidence type="ECO:0000313" key="1">
    <source>
        <dbReference type="EMBL" id="KAI0043607.1"/>
    </source>
</evidence>
<proteinExistence type="predicted"/>
<gene>
    <name evidence="1" type="ORF">FA95DRAFT_1609246</name>
</gene>
<organism evidence="1 2">
    <name type="scientific">Auriscalpium vulgare</name>
    <dbReference type="NCBI Taxonomy" id="40419"/>
    <lineage>
        <taxon>Eukaryota</taxon>
        <taxon>Fungi</taxon>
        <taxon>Dikarya</taxon>
        <taxon>Basidiomycota</taxon>
        <taxon>Agaricomycotina</taxon>
        <taxon>Agaricomycetes</taxon>
        <taxon>Russulales</taxon>
        <taxon>Auriscalpiaceae</taxon>
        <taxon>Auriscalpium</taxon>
    </lineage>
</organism>
<keyword evidence="2" id="KW-1185">Reference proteome</keyword>
<accession>A0ACB8RI83</accession>
<evidence type="ECO:0000313" key="2">
    <source>
        <dbReference type="Proteomes" id="UP000814033"/>
    </source>
</evidence>
<dbReference type="Proteomes" id="UP000814033">
    <property type="component" value="Unassembled WGS sequence"/>
</dbReference>
<protein>
    <submittedName>
        <fullName evidence="1">Cytochrome P450</fullName>
    </submittedName>
</protein>